<organism evidence="3 4">
    <name type="scientific">Pseudoroseomonas ludipueritiae</name>
    <dbReference type="NCBI Taxonomy" id="198093"/>
    <lineage>
        <taxon>Bacteria</taxon>
        <taxon>Pseudomonadati</taxon>
        <taxon>Pseudomonadota</taxon>
        <taxon>Alphaproteobacteria</taxon>
        <taxon>Acetobacterales</taxon>
        <taxon>Acetobacteraceae</taxon>
        <taxon>Pseudoroseomonas</taxon>
    </lineage>
</organism>
<sequence length="444" mass="47568">MSIPSSLRAPDFKAAPYWWDAAEPPRRDATLPAHVAVAVVGGGYAGLSAALTLRRLGHEVVVLDAERIGWGASSRNGGMVSGGLKLAGADLAKRHGAAKAQAILETAAASFPFVEELIAREGIDCDYRRSGRFNPAWTPAHYQAMAARAEKLAALTGHPTRMVPRERQREALGSDHYHGGMIADGAGSLHPGKYARGLAEAAERAGARLVDGVRVSGIRQQGSGFRLATDKGEMAADAVLVATNGYSRGPGGGSAGGAMPWLAKRLLPIASYIIATEPLEPGLIDRLFPHRRVVGDSRRVLNYFRASPDGNRVVWGGRASFRDASDEEAAPTLHRMMTEVFPELKRTRITHAWSGNVAFTFDFLPHIGVQDGVHYAAGCQGSGVAMASWLGHNAALKLAGAANRDFALDSLNFPTMPFYDGTPWFLPLVGGWYRLRDRMDRLGA</sequence>
<evidence type="ECO:0000259" key="2">
    <source>
        <dbReference type="Pfam" id="PF01266"/>
    </source>
</evidence>
<protein>
    <submittedName>
        <fullName evidence="3">FAD-binding oxidoreductase</fullName>
    </submittedName>
</protein>
<feature type="domain" description="FAD dependent oxidoreductase" evidence="2">
    <location>
        <begin position="37"/>
        <end position="394"/>
    </location>
</feature>
<dbReference type="Proteomes" id="UP000603940">
    <property type="component" value="Unassembled WGS sequence"/>
</dbReference>
<dbReference type="RefSeq" id="WP_187778340.1">
    <property type="nucleotide sequence ID" value="NZ_JACTUZ010000031.1"/>
</dbReference>
<dbReference type="InterPro" id="IPR006076">
    <property type="entry name" value="FAD-dep_OxRdtase"/>
</dbReference>
<dbReference type="Gene3D" id="3.30.9.10">
    <property type="entry name" value="D-Amino Acid Oxidase, subunit A, domain 2"/>
    <property type="match status" value="1"/>
</dbReference>
<dbReference type="Pfam" id="PF01266">
    <property type="entry name" value="DAO"/>
    <property type="match status" value="1"/>
</dbReference>
<name>A0ABR7R621_9PROT</name>
<dbReference type="Gene3D" id="3.50.50.60">
    <property type="entry name" value="FAD/NAD(P)-binding domain"/>
    <property type="match status" value="1"/>
</dbReference>
<comment type="caution">
    <text evidence="3">The sequence shown here is derived from an EMBL/GenBank/DDBJ whole genome shotgun (WGS) entry which is preliminary data.</text>
</comment>
<gene>
    <name evidence="3" type="ORF">IBL25_09655</name>
</gene>
<evidence type="ECO:0000313" key="3">
    <source>
        <dbReference type="EMBL" id="MBC9177200.1"/>
    </source>
</evidence>
<dbReference type="EMBL" id="JACTUZ010000031">
    <property type="protein sequence ID" value="MBC9177200.1"/>
    <property type="molecule type" value="Genomic_DNA"/>
</dbReference>
<dbReference type="SUPFAM" id="SSF51905">
    <property type="entry name" value="FAD/NAD(P)-binding domain"/>
    <property type="match status" value="1"/>
</dbReference>
<dbReference type="InterPro" id="IPR036188">
    <property type="entry name" value="FAD/NAD-bd_sf"/>
</dbReference>
<evidence type="ECO:0000256" key="1">
    <source>
        <dbReference type="ARBA" id="ARBA00023002"/>
    </source>
</evidence>
<accession>A0ABR7R621</accession>
<keyword evidence="4" id="KW-1185">Reference proteome</keyword>
<proteinExistence type="predicted"/>
<dbReference type="PANTHER" id="PTHR13847">
    <property type="entry name" value="SARCOSINE DEHYDROGENASE-RELATED"/>
    <property type="match status" value="1"/>
</dbReference>
<keyword evidence="1" id="KW-0560">Oxidoreductase</keyword>
<evidence type="ECO:0000313" key="4">
    <source>
        <dbReference type="Proteomes" id="UP000603940"/>
    </source>
</evidence>
<dbReference type="PANTHER" id="PTHR13847:SF281">
    <property type="entry name" value="FAD DEPENDENT OXIDOREDUCTASE DOMAIN-CONTAINING PROTEIN"/>
    <property type="match status" value="1"/>
</dbReference>
<reference evidence="3 4" key="1">
    <citation type="journal article" date="2009" name="Int. J. Syst. Evol. Microbiol.">
        <title>Transfer of Teichococcus ludipueritiae and Muricoccus roseus to the genus Roseomonas, as Roseomonas ludipueritiae comb. nov. and Roseomonas rosea comb. nov., respectively, and emended description of the genus Roseomonas.</title>
        <authorList>
            <person name="Sanchez-Porro C."/>
            <person name="Gallego V."/>
            <person name="Busse H.J."/>
            <person name="Kampfer P."/>
            <person name="Ventosa A."/>
        </authorList>
    </citation>
    <scope>NUCLEOTIDE SEQUENCE [LARGE SCALE GENOMIC DNA]</scope>
    <source>
        <strain evidence="3 4">DSM 14915</strain>
    </source>
</reference>